<feature type="transmembrane region" description="Helical" evidence="5">
    <location>
        <begin position="261"/>
        <end position="281"/>
    </location>
</feature>
<dbReference type="InterPro" id="IPR050638">
    <property type="entry name" value="AA-Vitamin_Transporters"/>
</dbReference>
<organism evidence="7 8">
    <name type="scientific">Martelella mediterranea DSM 17316</name>
    <dbReference type="NCBI Taxonomy" id="1122214"/>
    <lineage>
        <taxon>Bacteria</taxon>
        <taxon>Pseudomonadati</taxon>
        <taxon>Pseudomonadota</taxon>
        <taxon>Alphaproteobacteria</taxon>
        <taxon>Hyphomicrobiales</taxon>
        <taxon>Aurantimonadaceae</taxon>
        <taxon>Martelella</taxon>
    </lineage>
</organism>
<dbReference type="RefSeq" id="WP_018063798.1">
    <property type="nucleotide sequence ID" value="NZ_AQWH01000004.1"/>
</dbReference>
<sequence>MSAKELGAALLVPLIWGIQFVTTKVGVDSFPPLFFVALRFAGVAVLFLPFARGASRREILACAVISVFFGGLCFGLTFAGIHLGTAGIAAVMAQLMAPFTVLFAWPLLGEKPTGQVFFGLTIAFLGVALAMADPGAGVPVAAALLVLGGAAAQGLGNVLAKRLGPIPPMRLMAWLSIFTVPETLLASSLLETGQWQAVRQADLAAWGSLAYATLLGAGVGFALWFWLLGRLPMSRVAPFALLQTVVAMALGVVAMGDQVTLSLVLGALLCLSGVLLTQITLRRKGRAEA</sequence>
<name>A0A1U9Z1P4_9HYPH</name>
<dbReference type="STRING" id="1122214.Mame_02271"/>
<keyword evidence="4 5" id="KW-0472">Membrane</keyword>
<feature type="transmembrane region" description="Helical" evidence="5">
    <location>
        <begin position="236"/>
        <end position="255"/>
    </location>
</feature>
<keyword evidence="8" id="KW-1185">Reference proteome</keyword>
<evidence type="ECO:0000256" key="1">
    <source>
        <dbReference type="ARBA" id="ARBA00004141"/>
    </source>
</evidence>
<feature type="transmembrane region" description="Helical" evidence="5">
    <location>
        <begin position="115"/>
        <end position="132"/>
    </location>
</feature>
<dbReference type="InterPro" id="IPR000620">
    <property type="entry name" value="EamA_dom"/>
</dbReference>
<evidence type="ECO:0000313" key="7">
    <source>
        <dbReference type="EMBL" id="AQZ51606.1"/>
    </source>
</evidence>
<feature type="transmembrane region" description="Helical" evidence="5">
    <location>
        <begin position="138"/>
        <end position="159"/>
    </location>
</feature>
<accession>A0A1U9Z1P4</accession>
<feature type="transmembrane region" description="Helical" evidence="5">
    <location>
        <begin position="33"/>
        <end position="52"/>
    </location>
</feature>
<evidence type="ECO:0000256" key="5">
    <source>
        <dbReference type="SAM" id="Phobius"/>
    </source>
</evidence>
<dbReference type="Pfam" id="PF00892">
    <property type="entry name" value="EamA"/>
    <property type="match status" value="2"/>
</dbReference>
<feature type="transmembrane region" description="Helical" evidence="5">
    <location>
        <begin position="210"/>
        <end position="229"/>
    </location>
</feature>
<evidence type="ECO:0000256" key="2">
    <source>
        <dbReference type="ARBA" id="ARBA00022692"/>
    </source>
</evidence>
<dbReference type="InterPro" id="IPR037185">
    <property type="entry name" value="EmrE-like"/>
</dbReference>
<feature type="domain" description="EamA" evidence="6">
    <location>
        <begin position="142"/>
        <end position="277"/>
    </location>
</feature>
<gene>
    <name evidence="7" type="primary">eamA</name>
    <name evidence="7" type="ORF">Mame_02271</name>
</gene>
<keyword evidence="2 5" id="KW-0812">Transmembrane</keyword>
<evidence type="ECO:0000256" key="4">
    <source>
        <dbReference type="ARBA" id="ARBA00023136"/>
    </source>
</evidence>
<dbReference type="EMBL" id="CP020330">
    <property type="protein sequence ID" value="AQZ51606.1"/>
    <property type="molecule type" value="Genomic_DNA"/>
</dbReference>
<feature type="transmembrane region" description="Helical" evidence="5">
    <location>
        <begin position="171"/>
        <end position="190"/>
    </location>
</feature>
<dbReference type="eggNOG" id="COG0697">
    <property type="taxonomic scope" value="Bacteria"/>
</dbReference>
<keyword evidence="3 5" id="KW-1133">Transmembrane helix</keyword>
<evidence type="ECO:0000256" key="3">
    <source>
        <dbReference type="ARBA" id="ARBA00022989"/>
    </source>
</evidence>
<reference evidence="7 8" key="1">
    <citation type="submission" date="2017-03" db="EMBL/GenBank/DDBJ databases">
        <title>Foreign affairs: Plasmid Transfer between Roseobacters and Rhizobia.</title>
        <authorList>
            <person name="Bartling P."/>
            <person name="Bunk B."/>
            <person name="Overmann J."/>
            <person name="Brinkmann H."/>
            <person name="Petersen J."/>
        </authorList>
    </citation>
    <scope>NUCLEOTIDE SEQUENCE [LARGE SCALE GENOMIC DNA]</scope>
    <source>
        <strain evidence="7 8">MACL11</strain>
    </source>
</reference>
<dbReference type="PANTHER" id="PTHR32322:SF9">
    <property type="entry name" value="AMINO-ACID METABOLITE EFFLUX PUMP-RELATED"/>
    <property type="match status" value="1"/>
</dbReference>
<evidence type="ECO:0000313" key="8">
    <source>
        <dbReference type="Proteomes" id="UP000191135"/>
    </source>
</evidence>
<dbReference type="GO" id="GO:0016020">
    <property type="term" value="C:membrane"/>
    <property type="evidence" value="ECO:0007669"/>
    <property type="project" value="UniProtKB-SubCell"/>
</dbReference>
<dbReference type="OrthoDB" id="7158585at2"/>
<dbReference type="PANTHER" id="PTHR32322">
    <property type="entry name" value="INNER MEMBRANE TRANSPORTER"/>
    <property type="match status" value="1"/>
</dbReference>
<proteinExistence type="predicted"/>
<protein>
    <submittedName>
        <fullName evidence="7">Putative amino-acid metabolite efflux pump</fullName>
    </submittedName>
</protein>
<comment type="subcellular location">
    <subcellularLocation>
        <location evidence="1">Membrane</location>
        <topology evidence="1">Multi-pass membrane protein</topology>
    </subcellularLocation>
</comment>
<evidence type="ECO:0000259" key="6">
    <source>
        <dbReference type="Pfam" id="PF00892"/>
    </source>
</evidence>
<dbReference type="AlphaFoldDB" id="A0A1U9Z1P4"/>
<feature type="transmembrane region" description="Helical" evidence="5">
    <location>
        <begin position="87"/>
        <end position="108"/>
    </location>
</feature>
<dbReference type="SUPFAM" id="SSF103481">
    <property type="entry name" value="Multidrug resistance efflux transporter EmrE"/>
    <property type="match status" value="2"/>
</dbReference>
<dbReference type="KEGG" id="mmed:Mame_02271"/>
<dbReference type="Proteomes" id="UP000191135">
    <property type="component" value="Chromosome"/>
</dbReference>
<feature type="transmembrane region" description="Helical" evidence="5">
    <location>
        <begin position="59"/>
        <end position="81"/>
    </location>
</feature>
<feature type="domain" description="EamA" evidence="6">
    <location>
        <begin position="8"/>
        <end position="130"/>
    </location>
</feature>
<dbReference type="Gene3D" id="1.10.3730.20">
    <property type="match status" value="1"/>
</dbReference>